<name>A0A1X2H051_SYNRA</name>
<dbReference type="EMBL" id="MCGN01000012">
    <property type="protein sequence ID" value="ORY90455.1"/>
    <property type="molecule type" value="Genomic_DNA"/>
</dbReference>
<keyword evidence="1" id="KW-0812">Transmembrane</keyword>
<keyword evidence="3" id="KW-1185">Reference proteome</keyword>
<comment type="caution">
    <text evidence="2">The sequence shown here is derived from an EMBL/GenBank/DDBJ whole genome shotgun (WGS) entry which is preliminary data.</text>
</comment>
<dbReference type="AlphaFoldDB" id="A0A1X2H051"/>
<keyword evidence="1" id="KW-0472">Membrane</keyword>
<dbReference type="Proteomes" id="UP000242180">
    <property type="component" value="Unassembled WGS sequence"/>
</dbReference>
<evidence type="ECO:0000313" key="2">
    <source>
        <dbReference type="EMBL" id="ORY90455.1"/>
    </source>
</evidence>
<dbReference type="InParanoid" id="A0A1X2H051"/>
<evidence type="ECO:0000313" key="3">
    <source>
        <dbReference type="Proteomes" id="UP000242180"/>
    </source>
</evidence>
<protein>
    <submittedName>
        <fullName evidence="2">Uncharacterized protein</fullName>
    </submittedName>
</protein>
<feature type="transmembrane region" description="Helical" evidence="1">
    <location>
        <begin position="61"/>
        <end position="82"/>
    </location>
</feature>
<sequence length="130" mass="14936">MKSLLPKPPLRQRVNQWFAHRFHKRSIRRSSSSSAGMFSLTPMMDRLGRHHFVAVPGLQPYQVNALILTLFLYIVWLFYATYQQGRVVDMTQVFLTTVESILRVALGDTIGVFGEAVDLLRDTLALLFPR</sequence>
<keyword evidence="1" id="KW-1133">Transmembrane helix</keyword>
<accession>A0A1X2H051</accession>
<organism evidence="2 3">
    <name type="scientific">Syncephalastrum racemosum</name>
    <name type="common">Filamentous fungus</name>
    <dbReference type="NCBI Taxonomy" id="13706"/>
    <lineage>
        <taxon>Eukaryota</taxon>
        <taxon>Fungi</taxon>
        <taxon>Fungi incertae sedis</taxon>
        <taxon>Mucoromycota</taxon>
        <taxon>Mucoromycotina</taxon>
        <taxon>Mucoromycetes</taxon>
        <taxon>Mucorales</taxon>
        <taxon>Syncephalastraceae</taxon>
        <taxon>Syncephalastrum</taxon>
    </lineage>
</organism>
<evidence type="ECO:0000256" key="1">
    <source>
        <dbReference type="SAM" id="Phobius"/>
    </source>
</evidence>
<gene>
    <name evidence="2" type="ORF">BCR43DRAFT_518918</name>
</gene>
<reference evidence="2 3" key="1">
    <citation type="submission" date="2016-07" db="EMBL/GenBank/DDBJ databases">
        <title>Pervasive Adenine N6-methylation of Active Genes in Fungi.</title>
        <authorList>
            <consortium name="DOE Joint Genome Institute"/>
            <person name="Mondo S.J."/>
            <person name="Dannebaum R.O."/>
            <person name="Kuo R.C."/>
            <person name="Labutti K."/>
            <person name="Haridas S."/>
            <person name="Kuo A."/>
            <person name="Salamov A."/>
            <person name="Ahrendt S.R."/>
            <person name="Lipzen A."/>
            <person name="Sullivan W."/>
            <person name="Andreopoulos W.B."/>
            <person name="Clum A."/>
            <person name="Lindquist E."/>
            <person name="Daum C."/>
            <person name="Ramamoorthy G.K."/>
            <person name="Gryganskyi A."/>
            <person name="Culley D."/>
            <person name="Magnuson J.K."/>
            <person name="James T.Y."/>
            <person name="O'Malley M.A."/>
            <person name="Stajich J.E."/>
            <person name="Spatafora J.W."/>
            <person name="Visel A."/>
            <person name="Grigoriev I.V."/>
        </authorList>
    </citation>
    <scope>NUCLEOTIDE SEQUENCE [LARGE SCALE GENOMIC DNA]</scope>
    <source>
        <strain evidence="2 3">NRRL 2496</strain>
    </source>
</reference>
<proteinExistence type="predicted"/>